<keyword evidence="1" id="KW-0175">Coiled coil</keyword>
<dbReference type="SUPFAM" id="SSF57997">
    <property type="entry name" value="Tropomyosin"/>
    <property type="match status" value="1"/>
</dbReference>
<keyword evidence="3" id="KW-1185">Reference proteome</keyword>
<proteinExistence type="predicted"/>
<reference evidence="2" key="1">
    <citation type="submission" date="2021-08" db="EMBL/GenBank/DDBJ databases">
        <title>WGS assembly of Ceratopteris richardii.</title>
        <authorList>
            <person name="Marchant D.B."/>
            <person name="Chen G."/>
            <person name="Jenkins J."/>
            <person name="Shu S."/>
            <person name="Leebens-Mack J."/>
            <person name="Grimwood J."/>
            <person name="Schmutz J."/>
            <person name="Soltis P."/>
            <person name="Soltis D."/>
            <person name="Chen Z.-H."/>
        </authorList>
    </citation>
    <scope>NUCLEOTIDE SEQUENCE</scope>
    <source>
        <strain evidence="2">Whitten #5841</strain>
        <tissue evidence="2">Leaf</tissue>
    </source>
</reference>
<sequence length="246" mass="28973">MGELEKENVRLKGELDRWMSQKEQERQRSIERGEKVDRIEDEFEALIDKLKAFRGEIEKTNAFGGTVETLTDQLEKSFQEVSGRVGGVESKVDEIEDKVENLGRGISEEIDLLVKKVDTNEKENKDGITKLEERYMMLGEKIERLYDLFGRIENALQENEKRIDEMERENAKLQKRMMYVDCNIVQYQKEVDQNIRGLRGLATKVDELRNIFTDSAQDLTKRLAWLENYLQKPANHVESLQRRVWR</sequence>
<accession>A0A8T2V8K9</accession>
<feature type="coiled-coil region" evidence="1">
    <location>
        <begin position="1"/>
        <end position="56"/>
    </location>
</feature>
<feature type="coiled-coil region" evidence="1">
    <location>
        <begin position="149"/>
        <end position="183"/>
    </location>
</feature>
<evidence type="ECO:0000313" key="2">
    <source>
        <dbReference type="EMBL" id="KAH7442336.1"/>
    </source>
</evidence>
<evidence type="ECO:0000256" key="1">
    <source>
        <dbReference type="SAM" id="Coils"/>
    </source>
</evidence>
<dbReference type="AlphaFoldDB" id="A0A8T2V8K9"/>
<dbReference type="EMBL" id="CM035408">
    <property type="protein sequence ID" value="KAH7442336.1"/>
    <property type="molecule type" value="Genomic_DNA"/>
</dbReference>
<name>A0A8T2V8K9_CERRI</name>
<dbReference type="Gene3D" id="1.20.5.170">
    <property type="match status" value="1"/>
</dbReference>
<organism evidence="2 3">
    <name type="scientific">Ceratopteris richardii</name>
    <name type="common">Triangle waterfern</name>
    <dbReference type="NCBI Taxonomy" id="49495"/>
    <lineage>
        <taxon>Eukaryota</taxon>
        <taxon>Viridiplantae</taxon>
        <taxon>Streptophyta</taxon>
        <taxon>Embryophyta</taxon>
        <taxon>Tracheophyta</taxon>
        <taxon>Polypodiopsida</taxon>
        <taxon>Polypodiidae</taxon>
        <taxon>Polypodiales</taxon>
        <taxon>Pteridineae</taxon>
        <taxon>Pteridaceae</taxon>
        <taxon>Parkerioideae</taxon>
        <taxon>Ceratopteris</taxon>
    </lineage>
</organism>
<evidence type="ECO:0000313" key="3">
    <source>
        <dbReference type="Proteomes" id="UP000825935"/>
    </source>
</evidence>
<comment type="caution">
    <text evidence="2">The sequence shown here is derived from an EMBL/GenBank/DDBJ whole genome shotgun (WGS) entry which is preliminary data.</text>
</comment>
<protein>
    <submittedName>
        <fullName evidence="2">Uncharacterized protein</fullName>
    </submittedName>
</protein>
<gene>
    <name evidence="2" type="ORF">KP509_03G083200</name>
</gene>
<dbReference type="Proteomes" id="UP000825935">
    <property type="component" value="Chromosome 3"/>
</dbReference>